<sequence>MTSSPREQAGKNSTGADPAVVGPYVARVLDEPAWAAAEVELIAGGKSNLTYRVSSAAGELVLRRPPLGNVLPTAHDMVREHTVISALAITEVPVPATRHLCTDTDVLGAPFYLMDFVRGPIARDGFPAGYADQPQERRAVAEGLIDTLVALHAVDPAEIGLESFGRPDGYLTRQVSRWMRQWTATRDAVEAAGDQGATAAAARLDKLAETLAAQAPTAPTGPIVHGDYRLDNTVLDAAGPGRIAAVLDWEMSTRGDPLADVGLLLVYWVQASDTTERSGVLPISAVTSLPGFPTRAEVAQLYAQKSGRDLSHLPWYVSFGAFKLAVVVAGIVARHRAGAMVGEGFDHMESRLGPLVELAYGALGGQVQ</sequence>
<dbReference type="Proteomes" id="UP001500618">
    <property type="component" value="Unassembled WGS sequence"/>
</dbReference>
<organism evidence="2 3">
    <name type="scientific">Fodinicola feengrottensis</name>
    <dbReference type="NCBI Taxonomy" id="435914"/>
    <lineage>
        <taxon>Bacteria</taxon>
        <taxon>Bacillati</taxon>
        <taxon>Actinomycetota</taxon>
        <taxon>Actinomycetes</taxon>
        <taxon>Mycobacteriales</taxon>
        <taxon>Fodinicola</taxon>
    </lineage>
</organism>
<evidence type="ECO:0000313" key="3">
    <source>
        <dbReference type="Proteomes" id="UP001500618"/>
    </source>
</evidence>
<dbReference type="InterPro" id="IPR011009">
    <property type="entry name" value="Kinase-like_dom_sf"/>
</dbReference>
<dbReference type="InterPro" id="IPR052898">
    <property type="entry name" value="ACAD10-like"/>
</dbReference>
<accession>A0ABP4V8Z5</accession>
<dbReference type="Gene3D" id="3.90.1200.10">
    <property type="match status" value="1"/>
</dbReference>
<reference evidence="3" key="1">
    <citation type="journal article" date="2019" name="Int. J. Syst. Evol. Microbiol.">
        <title>The Global Catalogue of Microorganisms (GCM) 10K type strain sequencing project: providing services to taxonomists for standard genome sequencing and annotation.</title>
        <authorList>
            <consortium name="The Broad Institute Genomics Platform"/>
            <consortium name="The Broad Institute Genome Sequencing Center for Infectious Disease"/>
            <person name="Wu L."/>
            <person name="Ma J."/>
        </authorList>
    </citation>
    <scope>NUCLEOTIDE SEQUENCE [LARGE SCALE GENOMIC DNA]</scope>
    <source>
        <strain evidence="3">JCM 14718</strain>
    </source>
</reference>
<dbReference type="InterPro" id="IPR041726">
    <property type="entry name" value="ACAD10_11_N"/>
</dbReference>
<dbReference type="SUPFAM" id="SSF56112">
    <property type="entry name" value="Protein kinase-like (PK-like)"/>
    <property type="match status" value="1"/>
</dbReference>
<evidence type="ECO:0000313" key="2">
    <source>
        <dbReference type="EMBL" id="GAA1717609.1"/>
    </source>
</evidence>
<dbReference type="Gene3D" id="3.30.200.20">
    <property type="entry name" value="Phosphorylase Kinase, domain 1"/>
    <property type="match status" value="1"/>
</dbReference>
<protein>
    <submittedName>
        <fullName evidence="2">Phosphotransferase family protein</fullName>
    </submittedName>
</protein>
<feature type="domain" description="Aminoglycoside phosphotransferase" evidence="1">
    <location>
        <begin position="39"/>
        <end position="278"/>
    </location>
</feature>
<dbReference type="PANTHER" id="PTHR47829">
    <property type="entry name" value="HYDROLASE, PUTATIVE (AFU_ORTHOLOGUE AFUA_1G12880)-RELATED"/>
    <property type="match status" value="1"/>
</dbReference>
<proteinExistence type="predicted"/>
<dbReference type="CDD" id="cd05154">
    <property type="entry name" value="ACAD10_11_N-like"/>
    <property type="match status" value="1"/>
</dbReference>
<gene>
    <name evidence="2" type="ORF">GCM10009765_77640</name>
</gene>
<dbReference type="Pfam" id="PF01636">
    <property type="entry name" value="APH"/>
    <property type="match status" value="1"/>
</dbReference>
<comment type="caution">
    <text evidence="2">The sequence shown here is derived from an EMBL/GenBank/DDBJ whole genome shotgun (WGS) entry which is preliminary data.</text>
</comment>
<dbReference type="RefSeq" id="WP_344315017.1">
    <property type="nucleotide sequence ID" value="NZ_BAAANY010000042.1"/>
</dbReference>
<dbReference type="InterPro" id="IPR002575">
    <property type="entry name" value="Aminoglycoside_PTrfase"/>
</dbReference>
<dbReference type="EMBL" id="BAAANY010000042">
    <property type="protein sequence ID" value="GAA1717609.1"/>
    <property type="molecule type" value="Genomic_DNA"/>
</dbReference>
<name>A0ABP4V8Z5_9ACTN</name>
<keyword evidence="3" id="KW-1185">Reference proteome</keyword>
<dbReference type="PANTHER" id="PTHR47829:SF1">
    <property type="entry name" value="HAD FAMILY PHOSPHATASE"/>
    <property type="match status" value="1"/>
</dbReference>
<evidence type="ECO:0000259" key="1">
    <source>
        <dbReference type="Pfam" id="PF01636"/>
    </source>
</evidence>